<feature type="domain" description="Erythromycin biosynthesis protein CIII-like C-terminal" evidence="2">
    <location>
        <begin position="298"/>
        <end position="398"/>
    </location>
</feature>
<dbReference type="PANTHER" id="PTHR48050:SF13">
    <property type="entry name" value="STEROL 3-BETA-GLUCOSYLTRANSFERASE UGT80A2"/>
    <property type="match status" value="1"/>
</dbReference>
<dbReference type="PANTHER" id="PTHR48050">
    <property type="entry name" value="STEROL 3-BETA-GLUCOSYLTRANSFERASE"/>
    <property type="match status" value="1"/>
</dbReference>
<dbReference type="InterPro" id="IPR050426">
    <property type="entry name" value="Glycosyltransferase_28"/>
</dbReference>
<evidence type="ECO:0000259" key="2">
    <source>
        <dbReference type="Pfam" id="PF06722"/>
    </source>
</evidence>
<evidence type="ECO:0000259" key="1">
    <source>
        <dbReference type="Pfam" id="PF03033"/>
    </source>
</evidence>
<dbReference type="InterPro" id="IPR002213">
    <property type="entry name" value="UDP_glucos_trans"/>
</dbReference>
<dbReference type="Gene3D" id="3.40.50.2000">
    <property type="entry name" value="Glycogen Phosphorylase B"/>
    <property type="match status" value="2"/>
</dbReference>
<dbReference type="EMBL" id="JAQNVG010000007">
    <property type="protein sequence ID" value="MDC2235310.1"/>
    <property type="molecule type" value="Genomic_DNA"/>
</dbReference>
<dbReference type="AlphaFoldDB" id="A0AAP3WFE2"/>
<dbReference type="Pfam" id="PF06722">
    <property type="entry name" value="EryCIII-like_C"/>
    <property type="match status" value="1"/>
</dbReference>
<dbReference type="InterPro" id="IPR004276">
    <property type="entry name" value="GlycoTrans_28_N"/>
</dbReference>
<dbReference type="SUPFAM" id="SSF53756">
    <property type="entry name" value="UDP-Glycosyltransferase/glycogen phosphorylase"/>
    <property type="match status" value="1"/>
</dbReference>
<dbReference type="GO" id="GO:0008194">
    <property type="term" value="F:UDP-glycosyltransferase activity"/>
    <property type="evidence" value="ECO:0007669"/>
    <property type="project" value="InterPro"/>
</dbReference>
<evidence type="ECO:0000313" key="3">
    <source>
        <dbReference type="EMBL" id="MDC2235310.1"/>
    </source>
</evidence>
<dbReference type="InterPro" id="IPR010610">
    <property type="entry name" value="EryCIII-like_C"/>
</dbReference>
<dbReference type="CDD" id="cd03784">
    <property type="entry name" value="GT1_Gtf-like"/>
    <property type="match status" value="1"/>
</dbReference>
<proteinExistence type="predicted"/>
<protein>
    <submittedName>
        <fullName evidence="3">Glycosyltransferase</fullName>
    </submittedName>
</protein>
<dbReference type="RefSeq" id="WP_008764836.1">
    <property type="nucleotide sequence ID" value="NZ_BAABXH010000001.1"/>
</dbReference>
<dbReference type="FunFam" id="3.40.50.2000:FF:000009">
    <property type="entry name" value="Sterol 3-beta-glucosyltransferase UGT80A2"/>
    <property type="match status" value="1"/>
</dbReference>
<dbReference type="GO" id="GO:0005975">
    <property type="term" value="P:carbohydrate metabolic process"/>
    <property type="evidence" value="ECO:0007669"/>
    <property type="project" value="InterPro"/>
</dbReference>
<dbReference type="Pfam" id="PF03033">
    <property type="entry name" value="Glyco_transf_28"/>
    <property type="match status" value="1"/>
</dbReference>
<dbReference type="Proteomes" id="UP001217776">
    <property type="component" value="Unassembled WGS sequence"/>
</dbReference>
<sequence length="419" mass="47826">MKILLVTRGSQGDIYPYLNIASALIKRGHKVTLNLPQIFEKEAQAYQLDYVLQDFDDIQGMVSKAGNKSEGAKPYLKWMRDVIDAQFKQLVPLLKEHDVLIATNSEFAAASVADYCGKPFIRTAFAPFIPGKNIPPPIFPYPKPHPVFTPRMIWRMLNIGNKYMTQKTINKNRKQLGLQPLKNCGYYATERAFNYLLYSRHLGSTDADWKYKWDIGGYCFNDTLHYDTEAYRKLTDFIQQEQRPVIFFTLGSCSAKESNDFCHRLINVCWQLNFRLIIGSGWSGTGKQLANEKDVFLLTHTIPHSLIFPHCDAVMHHGGSGTTHSVARAGKPQVVMPLIIDQPYWAYRVQQLKIGPARIKIGKVSDKELKEKVYDLVTNPVYKKNAEELGEKIRSEQSTDNFCDFIESMISPKEISEGK</sequence>
<name>A0AAP3WFE2_BACT4</name>
<accession>A0AAP3WFE2</accession>
<organism evidence="3 4">
    <name type="scientific">Bacteroides thetaiotaomicron</name>
    <dbReference type="NCBI Taxonomy" id="818"/>
    <lineage>
        <taxon>Bacteria</taxon>
        <taxon>Pseudomonadati</taxon>
        <taxon>Bacteroidota</taxon>
        <taxon>Bacteroidia</taxon>
        <taxon>Bacteroidales</taxon>
        <taxon>Bacteroidaceae</taxon>
        <taxon>Bacteroides</taxon>
    </lineage>
</organism>
<dbReference type="GO" id="GO:0033072">
    <property type="term" value="P:vancomycin biosynthetic process"/>
    <property type="evidence" value="ECO:0007669"/>
    <property type="project" value="UniProtKB-ARBA"/>
</dbReference>
<feature type="domain" description="Glycosyltransferase family 28 N-terminal" evidence="1">
    <location>
        <begin position="3"/>
        <end position="91"/>
    </location>
</feature>
<dbReference type="GO" id="GO:0016758">
    <property type="term" value="F:hexosyltransferase activity"/>
    <property type="evidence" value="ECO:0007669"/>
    <property type="project" value="InterPro"/>
</dbReference>
<reference evidence="3" key="1">
    <citation type="submission" date="2022-10" db="EMBL/GenBank/DDBJ databases">
        <title>Human gut microbiome strain richness.</title>
        <authorList>
            <person name="Chen-Liaw A."/>
        </authorList>
    </citation>
    <scope>NUCLEOTIDE SEQUENCE</scope>
    <source>
        <strain evidence="3">1001283st1_A3_1001283B150304_161114</strain>
    </source>
</reference>
<gene>
    <name evidence="3" type="ORF">PO127_06035</name>
</gene>
<comment type="caution">
    <text evidence="3">The sequence shown here is derived from an EMBL/GenBank/DDBJ whole genome shotgun (WGS) entry which is preliminary data.</text>
</comment>
<evidence type="ECO:0000313" key="4">
    <source>
        <dbReference type="Proteomes" id="UP001217776"/>
    </source>
</evidence>